<protein>
    <recommendedName>
        <fullName evidence="1">Beta-lactamase hydrolase-like protein phosphatase-like domain-containing protein</fullName>
    </recommendedName>
</protein>
<evidence type="ECO:0000313" key="3">
    <source>
        <dbReference type="Proteomes" id="UP000036938"/>
    </source>
</evidence>
<dbReference type="Pfam" id="PF04273">
    <property type="entry name" value="BLH_phosphatase"/>
    <property type="match status" value="1"/>
</dbReference>
<dbReference type="STRING" id="1317121.ATO11_10580"/>
<dbReference type="AlphaFoldDB" id="A0A0L1JQ76"/>
<dbReference type="SUPFAM" id="SSF52799">
    <property type="entry name" value="(Phosphotyrosine protein) phosphatases II"/>
    <property type="match status" value="1"/>
</dbReference>
<keyword evidence="3" id="KW-1185">Reference proteome</keyword>
<dbReference type="NCBIfam" id="TIGR01244">
    <property type="entry name" value="TIGR01244 family sulfur transferase"/>
    <property type="match status" value="1"/>
</dbReference>
<sequence>MDMIQIAPNLSVGPQITEDDLSDLAQAGFTDIVCNRPDEEHPEDTPSTQMAVTAEGLGMAFHYHPITPGEPFAEEAEKLARVVARPGAKVFAYCRSGARATNAWLLTQADAGQT</sequence>
<feature type="domain" description="Beta-lactamase hydrolase-like protein phosphatase-like" evidence="1">
    <location>
        <begin position="2"/>
        <end position="110"/>
    </location>
</feature>
<comment type="caution">
    <text evidence="2">The sequence shown here is derived from an EMBL/GenBank/DDBJ whole genome shotgun (WGS) entry which is preliminary data.</text>
</comment>
<gene>
    <name evidence="2" type="ORF">ATO11_10580</name>
</gene>
<name>A0A0L1JQ76_9RHOB</name>
<dbReference type="InterPro" id="IPR005939">
    <property type="entry name" value="BLH_phosphatase-like"/>
</dbReference>
<dbReference type="InterPro" id="IPR029021">
    <property type="entry name" value="Prot-tyrosine_phosphatase-like"/>
</dbReference>
<dbReference type="GO" id="GO:0016787">
    <property type="term" value="F:hydrolase activity"/>
    <property type="evidence" value="ECO:0007669"/>
    <property type="project" value="InterPro"/>
</dbReference>
<reference evidence="2 3" key="1">
    <citation type="journal article" date="2015" name="Int. J. Syst. Evol. Microbiol.">
        <title>Aestuariivita atlantica sp. nov., isolated from deep sea sediment of the Atlantic Ocean.</title>
        <authorList>
            <person name="Li G."/>
            <person name="Lai Q."/>
            <person name="Du Y."/>
            <person name="Liu X."/>
            <person name="Sun F."/>
            <person name="Shao Z."/>
        </authorList>
    </citation>
    <scope>NUCLEOTIDE SEQUENCE [LARGE SCALE GENOMIC DNA]</scope>
    <source>
        <strain evidence="2 3">22II-S11-z3</strain>
    </source>
</reference>
<evidence type="ECO:0000259" key="1">
    <source>
        <dbReference type="Pfam" id="PF04273"/>
    </source>
</evidence>
<dbReference type="EMBL" id="AQQZ01000004">
    <property type="protein sequence ID" value="KNG93896.1"/>
    <property type="molecule type" value="Genomic_DNA"/>
</dbReference>
<accession>A0A0L1JQ76</accession>
<organism evidence="2 3">
    <name type="scientific">Pseudaestuariivita atlantica</name>
    <dbReference type="NCBI Taxonomy" id="1317121"/>
    <lineage>
        <taxon>Bacteria</taxon>
        <taxon>Pseudomonadati</taxon>
        <taxon>Pseudomonadota</taxon>
        <taxon>Alphaproteobacteria</taxon>
        <taxon>Rhodobacterales</taxon>
        <taxon>Paracoccaceae</taxon>
        <taxon>Pseudaestuariivita</taxon>
    </lineage>
</organism>
<dbReference type="Proteomes" id="UP000036938">
    <property type="component" value="Unassembled WGS sequence"/>
</dbReference>
<dbReference type="Gene3D" id="3.90.190.10">
    <property type="entry name" value="Protein tyrosine phosphatase superfamily"/>
    <property type="match status" value="1"/>
</dbReference>
<dbReference type="OrthoDB" id="9805710at2"/>
<proteinExistence type="predicted"/>
<evidence type="ECO:0000313" key="2">
    <source>
        <dbReference type="EMBL" id="KNG93896.1"/>
    </source>
</evidence>